<dbReference type="CDD" id="cd03593">
    <property type="entry name" value="CLECT_NK_receptors_like"/>
    <property type="match status" value="1"/>
</dbReference>
<keyword evidence="3" id="KW-0472">Membrane</keyword>
<evidence type="ECO:0000256" key="2">
    <source>
        <dbReference type="ARBA" id="ARBA00022734"/>
    </source>
</evidence>
<gene>
    <name evidence="5" type="primary">KLRG1</name>
</gene>
<evidence type="ECO:0000259" key="4">
    <source>
        <dbReference type="PROSITE" id="PS50041"/>
    </source>
</evidence>
<keyword evidence="3" id="KW-1133">Transmembrane helix</keyword>
<dbReference type="InParanoid" id="G1M651"/>
<reference evidence="5 6" key="1">
    <citation type="journal article" date="2010" name="Nature">
        <title>The sequence and de novo assembly of the giant panda genome.</title>
        <authorList>
            <person name="Li R."/>
            <person name="Fan W."/>
            <person name="Tian G."/>
            <person name="Zhu H."/>
            <person name="He L."/>
            <person name="Cai J."/>
            <person name="Huang Q."/>
            <person name="Cai Q."/>
            <person name="Li B."/>
            <person name="Bai Y."/>
            <person name="Zhang Z."/>
            <person name="Zhang Y."/>
            <person name="Wang W."/>
            <person name="Li J."/>
            <person name="Wei F."/>
            <person name="Li H."/>
            <person name="Jian M."/>
            <person name="Li J."/>
            <person name="Zhang Z."/>
            <person name="Nielsen R."/>
            <person name="Li D."/>
            <person name="Gu W."/>
            <person name="Yang Z."/>
            <person name="Xuan Z."/>
            <person name="Ryder O.A."/>
            <person name="Leung F.C."/>
            <person name="Zhou Y."/>
            <person name="Cao J."/>
            <person name="Sun X."/>
            <person name="Fu Y."/>
            <person name="Fang X."/>
            <person name="Guo X."/>
            <person name="Wang B."/>
            <person name="Hou R."/>
            <person name="Shen F."/>
            <person name="Mu B."/>
            <person name="Ni P."/>
            <person name="Lin R."/>
            <person name="Qian W."/>
            <person name="Wang G."/>
            <person name="Yu C."/>
            <person name="Nie W."/>
            <person name="Wang J."/>
            <person name="Wu Z."/>
            <person name="Liang H."/>
            <person name="Min J."/>
            <person name="Wu Q."/>
            <person name="Cheng S."/>
            <person name="Ruan J."/>
            <person name="Wang M."/>
            <person name="Shi Z."/>
            <person name="Wen M."/>
            <person name="Liu B."/>
            <person name="Ren X."/>
            <person name="Zheng H."/>
            <person name="Dong D."/>
            <person name="Cook K."/>
            <person name="Shan G."/>
            <person name="Zhang H."/>
            <person name="Kosiol C."/>
            <person name="Xie X."/>
            <person name="Lu Z."/>
            <person name="Zheng H."/>
            <person name="Li Y."/>
            <person name="Steiner C.C."/>
            <person name="Lam T.T."/>
            <person name="Lin S."/>
            <person name="Zhang Q."/>
            <person name="Li G."/>
            <person name="Tian J."/>
            <person name="Gong T."/>
            <person name="Liu H."/>
            <person name="Zhang D."/>
            <person name="Fang L."/>
            <person name="Ye C."/>
            <person name="Zhang J."/>
            <person name="Hu W."/>
            <person name="Xu A."/>
            <person name="Ren Y."/>
            <person name="Zhang G."/>
            <person name="Bruford M.W."/>
            <person name="Li Q."/>
            <person name="Ma L."/>
            <person name="Guo Y."/>
            <person name="An N."/>
            <person name="Hu Y."/>
            <person name="Zheng Y."/>
            <person name="Shi Y."/>
            <person name="Li Z."/>
            <person name="Liu Q."/>
            <person name="Chen Y."/>
            <person name="Zhao J."/>
            <person name="Qu N."/>
            <person name="Zhao S."/>
            <person name="Tian F."/>
            <person name="Wang X."/>
            <person name="Wang H."/>
            <person name="Xu L."/>
            <person name="Liu X."/>
            <person name="Vinar T."/>
            <person name="Wang Y."/>
            <person name="Lam T.W."/>
            <person name="Yiu S.M."/>
            <person name="Liu S."/>
            <person name="Zhang H."/>
            <person name="Li D."/>
            <person name="Huang Y."/>
            <person name="Wang X."/>
            <person name="Yang G."/>
            <person name="Jiang Z."/>
            <person name="Wang J."/>
            <person name="Qin N."/>
            <person name="Li L."/>
            <person name="Li J."/>
            <person name="Bolund L."/>
            <person name="Kristiansen K."/>
            <person name="Wong G.K."/>
            <person name="Olson M."/>
            <person name="Zhang X."/>
            <person name="Li S."/>
            <person name="Yang H."/>
            <person name="Wang J."/>
            <person name="Wang J."/>
        </authorList>
    </citation>
    <scope>NUCLEOTIDE SEQUENCE [LARGE SCALE GENOMIC DNA]</scope>
</reference>
<proteinExistence type="predicted"/>
<dbReference type="GeneTree" id="ENSGT00940000156296"/>
<evidence type="ECO:0000313" key="5">
    <source>
        <dbReference type="Ensembl" id="ENSAMEP00000014821.2"/>
    </source>
</evidence>
<keyword evidence="6" id="KW-1185">Reference proteome</keyword>
<dbReference type="STRING" id="9646.ENSAMEP00000014821"/>
<dbReference type="InterPro" id="IPR042190">
    <property type="entry name" value="KLRG1"/>
</dbReference>
<dbReference type="SUPFAM" id="SSF56436">
    <property type="entry name" value="C-type lectin-like"/>
    <property type="match status" value="1"/>
</dbReference>
<name>G1M651_AILME</name>
<dbReference type="HOGENOM" id="CLU_049894_8_3_1"/>
<reference evidence="5" key="3">
    <citation type="submission" date="2025-09" db="UniProtKB">
        <authorList>
            <consortium name="Ensembl"/>
        </authorList>
    </citation>
    <scope>IDENTIFICATION</scope>
</reference>
<dbReference type="Proteomes" id="UP000008912">
    <property type="component" value="Unassembled WGS sequence"/>
</dbReference>
<dbReference type="GO" id="GO:0016020">
    <property type="term" value="C:membrane"/>
    <property type="evidence" value="ECO:0007669"/>
    <property type="project" value="UniProtKB-SubCell"/>
</dbReference>
<dbReference type="PROSITE" id="PS50041">
    <property type="entry name" value="C_TYPE_LECTIN_2"/>
    <property type="match status" value="1"/>
</dbReference>
<comment type="subcellular location">
    <subcellularLocation>
        <location evidence="1">Membrane</location>
        <topology evidence="1">Single-pass membrane protein</topology>
    </subcellularLocation>
</comment>
<dbReference type="GO" id="GO:0030246">
    <property type="term" value="F:carbohydrate binding"/>
    <property type="evidence" value="ECO:0007669"/>
    <property type="project" value="UniProtKB-KW"/>
</dbReference>
<evidence type="ECO:0000256" key="1">
    <source>
        <dbReference type="ARBA" id="ARBA00004167"/>
    </source>
</evidence>
<feature type="domain" description="C-type lectin" evidence="4">
    <location>
        <begin position="152"/>
        <end position="255"/>
    </location>
</feature>
<dbReference type="AlphaFoldDB" id="G1M651"/>
<feature type="transmembrane region" description="Helical" evidence="3">
    <location>
        <begin position="109"/>
        <end position="130"/>
    </location>
</feature>
<dbReference type="InterPro" id="IPR016186">
    <property type="entry name" value="C-type_lectin-like/link_sf"/>
</dbReference>
<accession>G1M651</accession>
<dbReference type="Gene3D" id="3.10.100.10">
    <property type="entry name" value="Mannose-Binding Protein A, subunit A"/>
    <property type="match status" value="1"/>
</dbReference>
<dbReference type="InterPro" id="IPR016187">
    <property type="entry name" value="CTDL_fold"/>
</dbReference>
<keyword evidence="3" id="KW-0812">Transmembrane</keyword>
<dbReference type="eggNOG" id="KOG4297">
    <property type="taxonomic scope" value="Eukaryota"/>
</dbReference>
<reference evidence="5" key="2">
    <citation type="submission" date="2025-08" db="UniProtKB">
        <authorList>
            <consortium name="Ensembl"/>
        </authorList>
    </citation>
    <scope>IDENTIFICATION</scope>
</reference>
<evidence type="ECO:0000256" key="3">
    <source>
        <dbReference type="SAM" id="Phobius"/>
    </source>
</evidence>
<dbReference type="InterPro" id="IPR001304">
    <property type="entry name" value="C-type_lectin-like"/>
</dbReference>
<dbReference type="Pfam" id="PF00059">
    <property type="entry name" value="Lectin_C"/>
    <property type="match status" value="1"/>
</dbReference>
<protein>
    <submittedName>
        <fullName evidence="5">Killer cell lectin like receptor G1</fullName>
    </submittedName>
</protein>
<dbReference type="PANTHER" id="PTHR47648">
    <property type="entry name" value="KILLER CELL LECTIN-LIKE RECEPTOR SUBFAMILY G MEMBER 1"/>
    <property type="match status" value="1"/>
</dbReference>
<dbReference type="PANTHER" id="PTHR47648:SF1">
    <property type="entry name" value="KILLER CELL LECTIN-LIKE RECEPTOR SUBFAMILY G MEMBER 1"/>
    <property type="match status" value="1"/>
</dbReference>
<organism evidence="5 6">
    <name type="scientific">Ailuropoda melanoleuca</name>
    <name type="common">Giant panda</name>
    <dbReference type="NCBI Taxonomy" id="9646"/>
    <lineage>
        <taxon>Eukaryota</taxon>
        <taxon>Metazoa</taxon>
        <taxon>Chordata</taxon>
        <taxon>Craniata</taxon>
        <taxon>Vertebrata</taxon>
        <taxon>Euteleostomi</taxon>
        <taxon>Mammalia</taxon>
        <taxon>Eutheria</taxon>
        <taxon>Laurasiatheria</taxon>
        <taxon>Carnivora</taxon>
        <taxon>Caniformia</taxon>
        <taxon>Ursidae</taxon>
        <taxon>Ailuropoda</taxon>
    </lineage>
</organism>
<sequence length="281" mass="32003">LRPCPINSNHYRDFQVESHLFGSSFYQWGPRVPPPCFSARGVTRGHAGSRAVTRQARSPLVCGLREALFRRLPAPSPVVSRLSTEPQVQNDYRPQQTVSSSRFRLSRHVAIALGLLNTIFVCFLLVQWILCQDSKCSTCASCRSCPDLWMKYGNHCYYFSVEKRDWNSSQKFCLGEDSQLLMFTDDQEMSLLKCFLKKEFYWIGLRNNSGWRWEDGSALNISRILANSLIQKCGTFSEEGLRASSCEVLLQWICKKVSSTQNDGLITTGPTRRSLLFSSNL</sequence>
<keyword evidence="2" id="KW-0430">Lectin</keyword>
<dbReference type="InterPro" id="IPR033992">
    <property type="entry name" value="NKR-like_CTLD"/>
</dbReference>
<dbReference type="SMART" id="SM00034">
    <property type="entry name" value="CLECT"/>
    <property type="match status" value="1"/>
</dbReference>
<evidence type="ECO:0000313" key="6">
    <source>
        <dbReference type="Proteomes" id="UP000008912"/>
    </source>
</evidence>
<dbReference type="Ensembl" id="ENSAMET00000015433.2">
    <property type="protein sequence ID" value="ENSAMEP00000014821.2"/>
    <property type="gene ID" value="ENSAMEG00000014065.2"/>
</dbReference>